<gene>
    <name evidence="2" type="ORF">WCV65_07785</name>
</gene>
<feature type="transmembrane region" description="Helical" evidence="1">
    <location>
        <begin position="59"/>
        <end position="80"/>
    </location>
</feature>
<name>A0ABZ2NMI8_9BACI</name>
<keyword evidence="1" id="KW-0472">Membrane</keyword>
<dbReference type="Proteomes" id="UP001377337">
    <property type="component" value="Chromosome"/>
</dbReference>
<dbReference type="EMBL" id="CP147407">
    <property type="protein sequence ID" value="WXB98362.1"/>
    <property type="molecule type" value="Genomic_DNA"/>
</dbReference>
<evidence type="ECO:0000256" key="1">
    <source>
        <dbReference type="SAM" id="Phobius"/>
    </source>
</evidence>
<proteinExistence type="predicted"/>
<accession>A0ABZ2NMI8</accession>
<keyword evidence="1" id="KW-0812">Transmembrane</keyword>
<dbReference type="RefSeq" id="WP_338781375.1">
    <property type="nucleotide sequence ID" value="NZ_CP147407.1"/>
</dbReference>
<keyword evidence="1" id="KW-1133">Transmembrane helix</keyword>
<reference evidence="2 3" key="1">
    <citation type="submission" date="2024-02" db="EMBL/GenBank/DDBJ databases">
        <title>Seven novel Bacillus-like species.</title>
        <authorList>
            <person name="Liu G."/>
        </authorList>
    </citation>
    <scope>NUCLEOTIDE SEQUENCE [LARGE SCALE GENOMIC DNA]</scope>
    <source>
        <strain evidence="2 3">FJAT-52054</strain>
    </source>
</reference>
<evidence type="ECO:0000313" key="2">
    <source>
        <dbReference type="EMBL" id="WXB98362.1"/>
    </source>
</evidence>
<keyword evidence="3" id="KW-1185">Reference proteome</keyword>
<feature type="transmembrane region" description="Helical" evidence="1">
    <location>
        <begin position="86"/>
        <end position="107"/>
    </location>
</feature>
<evidence type="ECO:0000313" key="3">
    <source>
        <dbReference type="Proteomes" id="UP001377337"/>
    </source>
</evidence>
<sequence>MKLNYLITTFTYSTSLELLLTEIEKAGVHQTQIMAIPMERLGEFQTLFDTDLSDDQKSLLDLAGVFGAVFMLLGVIYGLSLFWGPVIWGSIGLIFGMISGFSVEYLYKKKRKEPFLKKHEKEVVIILHIEDSLTERVKKIIQSHGAKGIGTVKK</sequence>
<evidence type="ECO:0008006" key="4">
    <source>
        <dbReference type="Google" id="ProtNLM"/>
    </source>
</evidence>
<protein>
    <recommendedName>
        <fullName evidence="4">DUF1269 domain-containing protein</fullName>
    </recommendedName>
</protein>
<organism evidence="2 3">
    <name type="scientific">Metabacillus sediminis</name>
    <dbReference type="NCBI Taxonomy" id="3117746"/>
    <lineage>
        <taxon>Bacteria</taxon>
        <taxon>Bacillati</taxon>
        <taxon>Bacillota</taxon>
        <taxon>Bacilli</taxon>
        <taxon>Bacillales</taxon>
        <taxon>Bacillaceae</taxon>
        <taxon>Metabacillus</taxon>
    </lineage>
</organism>